<comment type="cofactor">
    <cofactor evidence="1">
        <name>FAD</name>
        <dbReference type="ChEBI" id="CHEBI:57692"/>
    </cofactor>
</comment>
<keyword evidence="2" id="KW-0285">Flavoprotein</keyword>
<evidence type="ECO:0000313" key="7">
    <source>
        <dbReference type="Proteomes" id="UP000635245"/>
    </source>
</evidence>
<dbReference type="Pfam" id="PF00890">
    <property type="entry name" value="FAD_binding_2"/>
    <property type="match status" value="1"/>
</dbReference>
<dbReference type="InterPro" id="IPR003953">
    <property type="entry name" value="FAD-dep_OxRdtase_2_FAD-bd"/>
</dbReference>
<keyword evidence="3" id="KW-0274">FAD</keyword>
<dbReference type="InterPro" id="IPR027477">
    <property type="entry name" value="Succ_DH/fumarate_Rdtase_cat_sf"/>
</dbReference>
<dbReference type="Proteomes" id="UP000635245">
    <property type="component" value="Unassembled WGS sequence"/>
</dbReference>
<dbReference type="InterPro" id="IPR050315">
    <property type="entry name" value="FAD-oxidoreductase_2"/>
</dbReference>
<evidence type="ECO:0000256" key="4">
    <source>
        <dbReference type="ARBA" id="ARBA00023002"/>
    </source>
</evidence>
<dbReference type="RefSeq" id="WP_200325849.1">
    <property type="nucleotide sequence ID" value="NZ_JAENJH010000014.1"/>
</dbReference>
<evidence type="ECO:0000256" key="3">
    <source>
        <dbReference type="ARBA" id="ARBA00022827"/>
    </source>
</evidence>
<dbReference type="Gene3D" id="3.50.50.60">
    <property type="entry name" value="FAD/NAD(P)-binding domain"/>
    <property type="match status" value="2"/>
</dbReference>
<keyword evidence="7" id="KW-1185">Reference proteome</keyword>
<comment type="caution">
    <text evidence="6">The sequence shown here is derived from an EMBL/GenBank/DDBJ whole genome shotgun (WGS) entry which is preliminary data.</text>
</comment>
<evidence type="ECO:0000256" key="1">
    <source>
        <dbReference type="ARBA" id="ARBA00001974"/>
    </source>
</evidence>
<protein>
    <submittedName>
        <fullName evidence="6">FAD-dependent oxidoreductase</fullName>
    </submittedName>
</protein>
<feature type="domain" description="FAD-dependent oxidoreductase 2 FAD-binding" evidence="5">
    <location>
        <begin position="9"/>
        <end position="501"/>
    </location>
</feature>
<accession>A0A934QZB0</accession>
<evidence type="ECO:0000313" key="6">
    <source>
        <dbReference type="EMBL" id="MBK1789171.1"/>
    </source>
</evidence>
<sequence length="535" mass="56295">MTNVEDHYDCLVAGSGAAGLMAAITAASAGLRVLVAESGAELGGTTALSGGRVWIPGYRSAADTVEAGIRYLAQVYDPAHPEFVEALAHTAPEMAEFVERTTPHRWRVCPNYPDYLQHLDGATAGGRCFDMEPITLGNLVPQAGQIRVAPGYRPITHAEWERWRRPDRFDHALLERRMAAGIRTGGPALAAALIDGAVRAGVRIVASCEVTGLREDKEDLVVTLGGARQVRAGAVVLATGGYDRDDAHRGRMPSALAVSASAPGCTGASLELAERLGAAIDDTGEGWWMPMTQVPGESVDGAAYPRSLVRERGVPRQIVVDADGRRFLNEALPYNEIGKALHAHGGTAHLVVDEGFRRRYPLPGLPADGPVPPHVAQGADLRELALAAGIDPDGLTETVARWNGVCAEGQDHDHGRGESIYDRYYGDPDLAHAPNLGPLDRPPFYAIRLLPGTIGSKGGPRTSVDGEVLRPDGTSIPGLYAAGNAAAAWTGDGYPGPGATLAVGMTFGYRAGRAIARRAGSSTLDAVVKSGSPSW</sequence>
<gene>
    <name evidence="6" type="ORF">JHE00_32975</name>
</gene>
<dbReference type="SUPFAM" id="SSF51905">
    <property type="entry name" value="FAD/NAD(P)-binding domain"/>
    <property type="match status" value="1"/>
</dbReference>
<keyword evidence="4" id="KW-0560">Oxidoreductase</keyword>
<dbReference type="SUPFAM" id="SSF56425">
    <property type="entry name" value="Succinate dehydrogenase/fumarate reductase flavoprotein, catalytic domain"/>
    <property type="match status" value="1"/>
</dbReference>
<organism evidence="6 7">
    <name type="scientific">Prauserella cavernicola</name>
    <dbReference type="NCBI Taxonomy" id="2800127"/>
    <lineage>
        <taxon>Bacteria</taxon>
        <taxon>Bacillati</taxon>
        <taxon>Actinomycetota</taxon>
        <taxon>Actinomycetes</taxon>
        <taxon>Pseudonocardiales</taxon>
        <taxon>Pseudonocardiaceae</taxon>
        <taxon>Prauserella</taxon>
    </lineage>
</organism>
<dbReference type="GO" id="GO:0033765">
    <property type="term" value="F:steroid dehydrogenase activity, acting on the CH-CH group of donors"/>
    <property type="evidence" value="ECO:0007669"/>
    <property type="project" value="UniProtKB-ARBA"/>
</dbReference>
<dbReference type="AlphaFoldDB" id="A0A934QZB0"/>
<dbReference type="GO" id="GO:0008202">
    <property type="term" value="P:steroid metabolic process"/>
    <property type="evidence" value="ECO:0007669"/>
    <property type="project" value="UniProtKB-ARBA"/>
</dbReference>
<dbReference type="EMBL" id="JAENJH010000014">
    <property type="protein sequence ID" value="MBK1789171.1"/>
    <property type="molecule type" value="Genomic_DNA"/>
</dbReference>
<reference evidence="6" key="1">
    <citation type="submission" date="2020-12" db="EMBL/GenBank/DDBJ databases">
        <title>Prauserella sp. ASG 168, a novel actinomycete isolated from cave rock.</title>
        <authorList>
            <person name="Suriyachadkun C."/>
        </authorList>
    </citation>
    <scope>NUCLEOTIDE SEQUENCE</scope>
    <source>
        <strain evidence="6">ASG 168</strain>
    </source>
</reference>
<evidence type="ECO:0000256" key="2">
    <source>
        <dbReference type="ARBA" id="ARBA00022630"/>
    </source>
</evidence>
<name>A0A934QZB0_9PSEU</name>
<evidence type="ECO:0000259" key="5">
    <source>
        <dbReference type="Pfam" id="PF00890"/>
    </source>
</evidence>
<dbReference type="InterPro" id="IPR036188">
    <property type="entry name" value="FAD/NAD-bd_sf"/>
</dbReference>
<dbReference type="PRINTS" id="PR00411">
    <property type="entry name" value="PNDRDTASEI"/>
</dbReference>
<dbReference type="PANTHER" id="PTHR43400">
    <property type="entry name" value="FUMARATE REDUCTASE"/>
    <property type="match status" value="1"/>
</dbReference>
<dbReference type="Gene3D" id="3.90.700.10">
    <property type="entry name" value="Succinate dehydrogenase/fumarate reductase flavoprotein, catalytic domain"/>
    <property type="match status" value="1"/>
</dbReference>
<dbReference type="PANTHER" id="PTHR43400:SF10">
    <property type="entry name" value="3-OXOSTEROID 1-DEHYDROGENASE"/>
    <property type="match status" value="1"/>
</dbReference>
<proteinExistence type="predicted"/>